<dbReference type="Proteomes" id="UP000464597">
    <property type="component" value="Plasmid unnamed1"/>
</dbReference>
<protein>
    <submittedName>
        <fullName evidence="2">AAA family ATPase</fullName>
    </submittedName>
</protein>
<gene>
    <name evidence="2" type="ORF">GSU69_19260</name>
</gene>
<dbReference type="PANTHER" id="PTHR13696">
    <property type="entry name" value="P-LOOP CONTAINING NUCLEOSIDE TRIPHOSPHATE HYDROLASE"/>
    <property type="match status" value="1"/>
</dbReference>
<geneLocation type="plasmid" evidence="2 3">
    <name>unnamed1</name>
</geneLocation>
<dbReference type="RefSeq" id="WP_104277458.1">
    <property type="nucleotide sequence ID" value="NZ_CP047181.1"/>
</dbReference>
<dbReference type="CDD" id="cd02042">
    <property type="entry name" value="ParAB_family"/>
    <property type="match status" value="1"/>
</dbReference>
<evidence type="ECO:0000313" key="2">
    <source>
        <dbReference type="EMBL" id="QHC65048.1"/>
    </source>
</evidence>
<dbReference type="InterPro" id="IPR050678">
    <property type="entry name" value="DNA_Partitioning_ATPase"/>
</dbReference>
<dbReference type="InterPro" id="IPR025669">
    <property type="entry name" value="AAA_dom"/>
</dbReference>
<organism evidence="2 3">
    <name type="scientific">Rathayibacter festucae</name>
    <dbReference type="NCBI Taxonomy" id="110937"/>
    <lineage>
        <taxon>Bacteria</taxon>
        <taxon>Bacillati</taxon>
        <taxon>Actinomycetota</taxon>
        <taxon>Actinomycetes</taxon>
        <taxon>Micrococcales</taxon>
        <taxon>Microbacteriaceae</taxon>
        <taxon>Rathayibacter</taxon>
    </lineage>
</organism>
<evidence type="ECO:0000313" key="3">
    <source>
        <dbReference type="Proteomes" id="UP000464597"/>
    </source>
</evidence>
<dbReference type="Pfam" id="PF13614">
    <property type="entry name" value="AAA_31"/>
    <property type="match status" value="1"/>
</dbReference>
<feature type="domain" description="AAA" evidence="1">
    <location>
        <begin position="1"/>
        <end position="157"/>
    </location>
</feature>
<reference evidence="3" key="1">
    <citation type="submission" date="2019-12" db="EMBL/GenBank/DDBJ databases">
        <title>Complete and draft genome sequences of new strains and members of some known species of the genus Rathayibacter isolated from plants.</title>
        <authorList>
            <person name="Tarlachkov S.V."/>
            <person name="Starodumova I.P."/>
            <person name="Dorofeeva L.V."/>
            <person name="Prisyazhnaya N.V."/>
            <person name="Leyn S."/>
            <person name="Zlamal J."/>
            <person name="Elan M."/>
            <person name="Osterman A.L."/>
            <person name="Nadler S."/>
            <person name="Subbotin S.A."/>
            <person name="Evtushenko L.I."/>
        </authorList>
    </citation>
    <scope>NUCLEOTIDE SEQUENCE [LARGE SCALE GENOMIC DNA]</scope>
    <source>
        <strain evidence="3">VKM Ac-2802</strain>
        <plasmid evidence="3">unnamed1</plasmid>
    </source>
</reference>
<dbReference type="InterPro" id="IPR027417">
    <property type="entry name" value="P-loop_NTPase"/>
</dbReference>
<dbReference type="PANTHER" id="PTHR13696:SF52">
    <property type="entry name" value="PARA FAMILY PROTEIN CT_582"/>
    <property type="match status" value="1"/>
</dbReference>
<dbReference type="SUPFAM" id="SSF52540">
    <property type="entry name" value="P-loop containing nucleoside triphosphate hydrolases"/>
    <property type="match status" value="1"/>
</dbReference>
<proteinExistence type="predicted"/>
<evidence type="ECO:0000259" key="1">
    <source>
        <dbReference type="Pfam" id="PF13614"/>
    </source>
</evidence>
<name>A0ABX6H5I4_9MICO</name>
<dbReference type="Gene3D" id="3.40.50.300">
    <property type="entry name" value="P-loop containing nucleotide triphosphate hydrolases"/>
    <property type="match status" value="1"/>
</dbReference>
<accession>A0ABX6H5I4</accession>
<sequence>MQTMMIYSESGGATKSTTAVSLATVAAEDGKRVILIDLDPRGATTKWLDAQPVDVGLDVGAILGNQDPRGWADELAVPSPFHENLRVIPSDRSVSARETDDPGEVGHRLADSLEGVPADLVIIDCPNRQGGSLIFNALTAAESVIYAATPTADGVDGFLGAQESVMRYNATSGRQAVAEAGIIVGGYKETVTPREATHSIEQMRGTGLLLTPLIPHRTIVGEVRYSHDWYGRFRKGAPVAQAYRELARKVIR</sequence>
<dbReference type="EMBL" id="CP047181">
    <property type="protein sequence ID" value="QHC65048.1"/>
    <property type="molecule type" value="Genomic_DNA"/>
</dbReference>
<keyword evidence="2" id="KW-0614">Plasmid</keyword>
<keyword evidence="3" id="KW-1185">Reference proteome</keyword>